<dbReference type="AlphaFoldDB" id="A0A1Z5JV15"/>
<dbReference type="GO" id="GO:0005509">
    <property type="term" value="F:calcium ion binding"/>
    <property type="evidence" value="ECO:0007669"/>
    <property type="project" value="InterPro"/>
</dbReference>
<reference evidence="6 7" key="1">
    <citation type="journal article" date="2015" name="Plant Cell">
        <title>Oil accumulation by the oleaginous diatom Fistulifera solaris as revealed by the genome and transcriptome.</title>
        <authorList>
            <person name="Tanaka T."/>
            <person name="Maeda Y."/>
            <person name="Veluchamy A."/>
            <person name="Tanaka M."/>
            <person name="Abida H."/>
            <person name="Marechal E."/>
            <person name="Bowler C."/>
            <person name="Muto M."/>
            <person name="Sunaga Y."/>
            <person name="Tanaka M."/>
            <person name="Yoshino T."/>
            <person name="Taniguchi T."/>
            <person name="Fukuda Y."/>
            <person name="Nemoto M."/>
            <person name="Matsumoto M."/>
            <person name="Wong P.S."/>
            <person name="Aburatani S."/>
            <person name="Fujibuchi W."/>
        </authorList>
    </citation>
    <scope>NUCLEOTIDE SEQUENCE [LARGE SCALE GENOMIC DNA]</scope>
    <source>
        <strain evidence="6 7">JPCC DA0580</strain>
    </source>
</reference>
<keyword evidence="3" id="KW-0106">Calcium</keyword>
<evidence type="ECO:0000256" key="2">
    <source>
        <dbReference type="ARBA" id="ARBA00022737"/>
    </source>
</evidence>
<dbReference type="InterPro" id="IPR011992">
    <property type="entry name" value="EF-hand-dom_pair"/>
</dbReference>
<dbReference type="Gene3D" id="1.10.238.10">
    <property type="entry name" value="EF-hand"/>
    <property type="match status" value="2"/>
</dbReference>
<sequence length="174" mass="19516">MASSPPIYTAPTDFGFDSNDTNPSTFRFSKAEVEDLRFSFRLLDVSKSGKVARTDLISLLSELSLAEEQPSSNVHRLLNAAQASTAESLTEEDFIDLVLSASSRDERSEIEKVFDMFSNGKEYITLEDLARVADDLGEIMSEEELREMLTRAAPDSGKVTLQEFTEVMNRKLFR</sequence>
<dbReference type="PROSITE" id="PS50222">
    <property type="entry name" value="EF_HAND_2"/>
    <property type="match status" value="1"/>
</dbReference>
<protein>
    <recommendedName>
        <fullName evidence="1">Calmodulin</fullName>
    </recommendedName>
</protein>
<dbReference type="OrthoDB" id="45472at2759"/>
<dbReference type="InterPro" id="IPR050230">
    <property type="entry name" value="CALM/Myosin/TropC-like"/>
</dbReference>
<dbReference type="SUPFAM" id="SSF47473">
    <property type="entry name" value="EF-hand"/>
    <property type="match status" value="1"/>
</dbReference>
<dbReference type="InterPro" id="IPR002048">
    <property type="entry name" value="EF_hand_dom"/>
</dbReference>
<keyword evidence="7" id="KW-1185">Reference proteome</keyword>
<dbReference type="InterPro" id="IPR018247">
    <property type="entry name" value="EF_Hand_1_Ca_BS"/>
</dbReference>
<gene>
    <name evidence="6" type="ORF">FisN_18Hh088</name>
</gene>
<evidence type="ECO:0000313" key="7">
    <source>
        <dbReference type="Proteomes" id="UP000198406"/>
    </source>
</evidence>
<evidence type="ECO:0000313" key="6">
    <source>
        <dbReference type="EMBL" id="GAX17884.1"/>
    </source>
</evidence>
<dbReference type="GO" id="GO:0016460">
    <property type="term" value="C:myosin II complex"/>
    <property type="evidence" value="ECO:0007669"/>
    <property type="project" value="TreeGrafter"/>
</dbReference>
<proteinExistence type="predicted"/>
<dbReference type="PROSITE" id="PS00018">
    <property type="entry name" value="EF_HAND_1"/>
    <property type="match status" value="1"/>
</dbReference>
<dbReference type="InParanoid" id="A0A1Z5JV15"/>
<evidence type="ECO:0000256" key="4">
    <source>
        <dbReference type="SAM" id="MobiDB-lite"/>
    </source>
</evidence>
<evidence type="ECO:0000259" key="5">
    <source>
        <dbReference type="PROSITE" id="PS50222"/>
    </source>
</evidence>
<organism evidence="6 7">
    <name type="scientific">Fistulifera solaris</name>
    <name type="common">Oleaginous diatom</name>
    <dbReference type="NCBI Taxonomy" id="1519565"/>
    <lineage>
        <taxon>Eukaryota</taxon>
        <taxon>Sar</taxon>
        <taxon>Stramenopiles</taxon>
        <taxon>Ochrophyta</taxon>
        <taxon>Bacillariophyta</taxon>
        <taxon>Bacillariophyceae</taxon>
        <taxon>Bacillariophycidae</taxon>
        <taxon>Naviculales</taxon>
        <taxon>Naviculaceae</taxon>
        <taxon>Fistulifera</taxon>
    </lineage>
</organism>
<dbReference type="PANTHER" id="PTHR23048">
    <property type="entry name" value="MYOSIN LIGHT CHAIN 1, 3"/>
    <property type="match status" value="1"/>
</dbReference>
<feature type="region of interest" description="Disordered" evidence="4">
    <location>
        <begin position="1"/>
        <end position="20"/>
    </location>
</feature>
<feature type="domain" description="EF-hand" evidence="5">
    <location>
        <begin position="31"/>
        <end position="66"/>
    </location>
</feature>
<evidence type="ECO:0000256" key="3">
    <source>
        <dbReference type="ARBA" id="ARBA00022837"/>
    </source>
</evidence>
<accession>A0A1Z5JV15</accession>
<dbReference type="CDD" id="cd00051">
    <property type="entry name" value="EFh"/>
    <property type="match status" value="1"/>
</dbReference>
<dbReference type="Proteomes" id="UP000198406">
    <property type="component" value="Unassembled WGS sequence"/>
</dbReference>
<comment type="caution">
    <text evidence="6">The sequence shown here is derived from an EMBL/GenBank/DDBJ whole genome shotgun (WGS) entry which is preliminary data.</text>
</comment>
<evidence type="ECO:0000256" key="1">
    <source>
        <dbReference type="ARBA" id="ARBA00020786"/>
    </source>
</evidence>
<name>A0A1Z5JV15_FISSO</name>
<dbReference type="PANTHER" id="PTHR23048:SF0">
    <property type="entry name" value="CALMODULIN LIKE 3"/>
    <property type="match status" value="1"/>
</dbReference>
<dbReference type="EMBL" id="BDSP01000123">
    <property type="protein sequence ID" value="GAX17884.1"/>
    <property type="molecule type" value="Genomic_DNA"/>
</dbReference>
<keyword evidence="2" id="KW-0677">Repeat</keyword>